<dbReference type="AlphaFoldDB" id="A0AAW1VDS9"/>
<dbReference type="EMBL" id="JARQZJ010000125">
    <property type="protein sequence ID" value="KAK9890225.1"/>
    <property type="molecule type" value="Genomic_DNA"/>
</dbReference>
<evidence type="ECO:0000313" key="2">
    <source>
        <dbReference type="Proteomes" id="UP001431783"/>
    </source>
</evidence>
<comment type="caution">
    <text evidence="1">The sequence shown here is derived from an EMBL/GenBank/DDBJ whole genome shotgun (WGS) entry which is preliminary data.</text>
</comment>
<proteinExistence type="predicted"/>
<name>A0AAW1VDS9_9CUCU</name>
<keyword evidence="2" id="KW-1185">Reference proteome</keyword>
<organism evidence="1 2">
    <name type="scientific">Henosepilachna vigintioctopunctata</name>
    <dbReference type="NCBI Taxonomy" id="420089"/>
    <lineage>
        <taxon>Eukaryota</taxon>
        <taxon>Metazoa</taxon>
        <taxon>Ecdysozoa</taxon>
        <taxon>Arthropoda</taxon>
        <taxon>Hexapoda</taxon>
        <taxon>Insecta</taxon>
        <taxon>Pterygota</taxon>
        <taxon>Neoptera</taxon>
        <taxon>Endopterygota</taxon>
        <taxon>Coleoptera</taxon>
        <taxon>Polyphaga</taxon>
        <taxon>Cucujiformia</taxon>
        <taxon>Coccinelloidea</taxon>
        <taxon>Coccinellidae</taxon>
        <taxon>Epilachninae</taxon>
        <taxon>Epilachnini</taxon>
        <taxon>Henosepilachna</taxon>
    </lineage>
</organism>
<gene>
    <name evidence="1" type="ORF">WA026_010338</name>
</gene>
<reference evidence="1 2" key="1">
    <citation type="submission" date="2023-03" db="EMBL/GenBank/DDBJ databases">
        <title>Genome insight into feeding habits of ladybird beetles.</title>
        <authorList>
            <person name="Li H.-S."/>
            <person name="Huang Y.-H."/>
            <person name="Pang H."/>
        </authorList>
    </citation>
    <scope>NUCLEOTIDE SEQUENCE [LARGE SCALE GENOMIC DNA]</scope>
    <source>
        <strain evidence="1">SYSU_2023b</strain>
        <tissue evidence="1">Whole body</tissue>
    </source>
</reference>
<sequence length="126" mass="14563">MENGSESLHNLREYIDFLFLRRINPVICEGYNIQPGYKQEMGLIVLCPGFLEMFIANDYAYKHPYDINLALCVLLLSSNDFLTSVYATSTRSCNTHHELQRHCVVSECEENCILRSSDYVTRVNDD</sequence>
<accession>A0AAW1VDS9</accession>
<protein>
    <submittedName>
        <fullName evidence="1">Uncharacterized protein</fullName>
    </submittedName>
</protein>
<dbReference type="Proteomes" id="UP001431783">
    <property type="component" value="Unassembled WGS sequence"/>
</dbReference>
<evidence type="ECO:0000313" key="1">
    <source>
        <dbReference type="EMBL" id="KAK9890225.1"/>
    </source>
</evidence>